<protein>
    <submittedName>
        <fullName evidence="2">Peptidase S24-like protein</fullName>
    </submittedName>
</protein>
<dbReference type="SUPFAM" id="SSF51306">
    <property type="entry name" value="LexA/Signal peptidase"/>
    <property type="match status" value="1"/>
</dbReference>
<dbReference type="EMBL" id="VISQ01000001">
    <property type="protein sequence ID" value="TVZ72481.1"/>
    <property type="molecule type" value="Genomic_DNA"/>
</dbReference>
<proteinExistence type="predicted"/>
<feature type="domain" description="Peptidase S24/S26A/S26B/S26C" evidence="1">
    <location>
        <begin position="130"/>
        <end position="200"/>
    </location>
</feature>
<name>A0A542D4H5_SERFO</name>
<comment type="caution">
    <text evidence="2">The sequence shown here is derived from an EMBL/GenBank/DDBJ whole genome shotgun (WGS) entry which is preliminary data.</text>
</comment>
<reference evidence="2" key="2">
    <citation type="submission" date="2019-08" db="EMBL/GenBank/DDBJ databases">
        <title>Investigation of anaerobic lignin degradation for improved lignocellulosic biofuels.</title>
        <authorList>
            <person name="Deangelis K.PhD."/>
        </authorList>
    </citation>
    <scope>NUCLEOTIDE SEQUENCE [LARGE SCALE GENOMIC DNA]</scope>
    <source>
        <strain evidence="2">128R</strain>
    </source>
</reference>
<dbReference type="InterPro" id="IPR036286">
    <property type="entry name" value="LexA/Signal_pep-like_sf"/>
</dbReference>
<dbReference type="OrthoDB" id="9791537at2"/>
<accession>A0A542D4H5</accession>
<sequence length="227" mass="24940">MKDEQKLQLQETRRLKLAELVDSLGTGGQKRLAEAISVAPDYVSRMLYPSGKKGKKGISGDMARKIEQKFAVGIGWLDGLIDNPRKHDAHEQGHVVYSTVQYFPLIDWKLPLTSAQKSTTPRVLLPALEECSVNAYWLEVRDDTMSGSAGANFPPGTLILVEPVSNELKPQNGDKVIAKSNGSDALTFKLYFNDAGFGWLRGILPGSPVLNAEEYTILGLVKGGWIR</sequence>
<evidence type="ECO:0000259" key="1">
    <source>
        <dbReference type="Pfam" id="PF00717"/>
    </source>
</evidence>
<dbReference type="InterPro" id="IPR015927">
    <property type="entry name" value="Peptidase_S24_S26A/B/C"/>
</dbReference>
<dbReference type="AlphaFoldDB" id="A0A542D4H5"/>
<organism evidence="2">
    <name type="scientific">Serratia fonticola</name>
    <dbReference type="NCBI Taxonomy" id="47917"/>
    <lineage>
        <taxon>Bacteria</taxon>
        <taxon>Pseudomonadati</taxon>
        <taxon>Pseudomonadota</taxon>
        <taxon>Gammaproteobacteria</taxon>
        <taxon>Enterobacterales</taxon>
        <taxon>Yersiniaceae</taxon>
        <taxon>Serratia</taxon>
    </lineage>
</organism>
<dbReference type="Pfam" id="PF00717">
    <property type="entry name" value="Peptidase_S24"/>
    <property type="match status" value="1"/>
</dbReference>
<gene>
    <name evidence="2" type="ORF">FHU10_5161</name>
</gene>
<dbReference type="Gene3D" id="2.10.109.10">
    <property type="entry name" value="Umud Fragment, subunit A"/>
    <property type="match status" value="1"/>
</dbReference>
<evidence type="ECO:0000313" key="2">
    <source>
        <dbReference type="EMBL" id="TVZ72481.1"/>
    </source>
</evidence>
<reference evidence="2" key="1">
    <citation type="submission" date="2019-06" db="EMBL/GenBank/DDBJ databases">
        <authorList>
            <person name="Deangelis K."/>
            <person name="Huntemann M."/>
            <person name="Clum A."/>
            <person name="Pillay M."/>
            <person name="Palaniappan K."/>
            <person name="Varghese N."/>
            <person name="Mikhailova N."/>
            <person name="Stamatis D."/>
            <person name="Reddy T."/>
            <person name="Daum C."/>
            <person name="Shapiro N."/>
            <person name="Ivanova N."/>
            <person name="Kyrpides N."/>
            <person name="Woyke T."/>
        </authorList>
    </citation>
    <scope>NUCLEOTIDE SEQUENCE [LARGE SCALE GENOMIC DNA]</scope>
    <source>
        <strain evidence="2">128R</strain>
    </source>
</reference>